<dbReference type="PANTHER" id="PTHR36444">
    <property type="entry name" value="TRANSCRIPTIONAL REGULATOR PROTEIN YOBU-RELATED"/>
    <property type="match status" value="1"/>
</dbReference>
<dbReference type="PANTHER" id="PTHR36444:SF2">
    <property type="entry name" value="TRANSCRIPTIONAL REGULATOR PROTEIN YOBU-RELATED"/>
    <property type="match status" value="1"/>
</dbReference>
<reference evidence="2 3" key="1">
    <citation type="submission" date="2019-01" db="EMBL/GenBank/DDBJ databases">
        <title>PMF-metabolizing Aryl O-demethylase.</title>
        <authorList>
            <person name="Kim M."/>
        </authorList>
    </citation>
    <scope>NUCLEOTIDE SEQUENCE [LARGE SCALE GENOMIC DNA]</scope>
    <source>
        <strain evidence="2 3">PMF1</strain>
    </source>
</reference>
<dbReference type="SMART" id="SM00871">
    <property type="entry name" value="AraC_E_bind"/>
    <property type="match status" value="1"/>
</dbReference>
<protein>
    <recommendedName>
        <fullName evidence="1">AraC effector-binding domain-containing protein</fullName>
    </recommendedName>
</protein>
<evidence type="ECO:0000259" key="1">
    <source>
        <dbReference type="SMART" id="SM00871"/>
    </source>
</evidence>
<dbReference type="RefSeq" id="WP_130182375.1">
    <property type="nucleotide sequence ID" value="NZ_CP035945.1"/>
</dbReference>
<dbReference type="InterPro" id="IPR011256">
    <property type="entry name" value="Reg_factor_effector_dom_sf"/>
</dbReference>
<dbReference type="AlphaFoldDB" id="A0A4P6M415"/>
<dbReference type="Pfam" id="PF14526">
    <property type="entry name" value="Cass2"/>
    <property type="match status" value="1"/>
</dbReference>
<gene>
    <name evidence="2" type="ORF">PMF13cell1_04795</name>
</gene>
<feature type="domain" description="AraC effector-binding" evidence="1">
    <location>
        <begin position="1"/>
        <end position="151"/>
    </location>
</feature>
<dbReference type="EMBL" id="CP035945">
    <property type="protein sequence ID" value="QBE99222.1"/>
    <property type="molecule type" value="Genomic_DNA"/>
</dbReference>
<proteinExistence type="predicted"/>
<dbReference type="SUPFAM" id="SSF55136">
    <property type="entry name" value="Probable bacterial effector-binding domain"/>
    <property type="match status" value="1"/>
</dbReference>
<dbReference type="Gene3D" id="3.20.80.10">
    <property type="entry name" value="Regulatory factor, effector binding domain"/>
    <property type="match status" value="1"/>
</dbReference>
<dbReference type="InterPro" id="IPR010499">
    <property type="entry name" value="AraC_E-bd"/>
</dbReference>
<accession>A0A4P6M415</accession>
<organism evidence="2 3">
    <name type="scientific">Blautia producta</name>
    <dbReference type="NCBI Taxonomy" id="33035"/>
    <lineage>
        <taxon>Bacteria</taxon>
        <taxon>Bacillati</taxon>
        <taxon>Bacillota</taxon>
        <taxon>Clostridia</taxon>
        <taxon>Lachnospirales</taxon>
        <taxon>Lachnospiraceae</taxon>
        <taxon>Blautia</taxon>
    </lineage>
</organism>
<evidence type="ECO:0000313" key="3">
    <source>
        <dbReference type="Proteomes" id="UP000289794"/>
    </source>
</evidence>
<name>A0A4P6M415_9FIRM</name>
<dbReference type="Proteomes" id="UP000289794">
    <property type="component" value="Chromosome"/>
</dbReference>
<sequence length="151" mass="17013">MEYEIVELKEKTVFGLSVRTNNQAPDMGAVIGGVWERFFTQGIYEAIPDKCSGMPMGIYSGYAGGILDDYDFTAGCQTLAEGNAPEGMAVIRIPAGKYARFVVKGHMHRAVAKFWQELWKMDLDRAFKADFEEYRNQDVENAEIHIYVGLK</sequence>
<dbReference type="InterPro" id="IPR053182">
    <property type="entry name" value="YobU-like_regulator"/>
</dbReference>
<dbReference type="InterPro" id="IPR029441">
    <property type="entry name" value="Cass2"/>
</dbReference>
<evidence type="ECO:0000313" key="2">
    <source>
        <dbReference type="EMBL" id="QBE99222.1"/>
    </source>
</evidence>
<dbReference type="KEGG" id="bpro:PMF13cell1_04795"/>